<dbReference type="OrthoDB" id="277802at2759"/>
<feature type="region of interest" description="Disordered" evidence="5">
    <location>
        <begin position="139"/>
        <end position="187"/>
    </location>
</feature>
<keyword evidence="2 4" id="KW-0694">RNA-binding</keyword>
<dbReference type="GO" id="GO:1990904">
    <property type="term" value="C:ribonucleoprotein complex"/>
    <property type="evidence" value="ECO:0007669"/>
    <property type="project" value="UniProtKB-KW"/>
</dbReference>
<dbReference type="PROSITE" id="PS50102">
    <property type="entry name" value="RRM"/>
    <property type="match status" value="1"/>
</dbReference>
<evidence type="ECO:0000256" key="3">
    <source>
        <dbReference type="ARBA" id="ARBA00023242"/>
    </source>
</evidence>
<dbReference type="PANTHER" id="PTHR48039">
    <property type="entry name" value="RNA-BINDING MOTIF PROTEIN 14B"/>
    <property type="match status" value="1"/>
</dbReference>
<accession>A0A0A1TCL7</accession>
<dbReference type="InterPro" id="IPR012677">
    <property type="entry name" value="Nucleotide-bd_a/b_plait_sf"/>
</dbReference>
<dbReference type="CDD" id="cd12246">
    <property type="entry name" value="RRM1_U1A_like"/>
    <property type="match status" value="1"/>
</dbReference>
<proteinExistence type="predicted"/>
<name>A0A0A1TCL7_9HYPO</name>
<evidence type="ECO:0000313" key="8">
    <source>
        <dbReference type="Proteomes" id="UP000039046"/>
    </source>
</evidence>
<protein>
    <submittedName>
        <fullName evidence="7">Putative U2 small nuclear ribonucleoprotein B</fullName>
    </submittedName>
</protein>
<dbReference type="SUPFAM" id="SSF54928">
    <property type="entry name" value="RNA-binding domain, RBD"/>
    <property type="match status" value="1"/>
</dbReference>
<organism evidence="7 8">
    <name type="scientific">[Torrubiella] hemipterigena</name>
    <dbReference type="NCBI Taxonomy" id="1531966"/>
    <lineage>
        <taxon>Eukaryota</taxon>
        <taxon>Fungi</taxon>
        <taxon>Dikarya</taxon>
        <taxon>Ascomycota</taxon>
        <taxon>Pezizomycotina</taxon>
        <taxon>Sordariomycetes</taxon>
        <taxon>Hypocreomycetidae</taxon>
        <taxon>Hypocreales</taxon>
        <taxon>Clavicipitaceae</taxon>
        <taxon>Clavicipitaceae incertae sedis</taxon>
        <taxon>'Torrubiella' clade</taxon>
    </lineage>
</organism>
<keyword evidence="3" id="KW-0539">Nucleus</keyword>
<evidence type="ECO:0000256" key="2">
    <source>
        <dbReference type="ARBA" id="ARBA00022884"/>
    </source>
</evidence>
<keyword evidence="8" id="KW-1185">Reference proteome</keyword>
<evidence type="ECO:0000256" key="4">
    <source>
        <dbReference type="PROSITE-ProRule" id="PRU00176"/>
    </source>
</evidence>
<dbReference type="InterPro" id="IPR000504">
    <property type="entry name" value="RRM_dom"/>
</dbReference>
<gene>
    <name evidence="7" type="ORF">VHEMI03899</name>
</gene>
<dbReference type="SMART" id="SM00360">
    <property type="entry name" value="RRM"/>
    <property type="match status" value="1"/>
</dbReference>
<dbReference type="GO" id="GO:0003729">
    <property type="term" value="F:mRNA binding"/>
    <property type="evidence" value="ECO:0007669"/>
    <property type="project" value="TreeGrafter"/>
</dbReference>
<dbReference type="InterPro" id="IPR035979">
    <property type="entry name" value="RBD_domain_sf"/>
</dbReference>
<dbReference type="GO" id="GO:0005730">
    <property type="term" value="C:nucleolus"/>
    <property type="evidence" value="ECO:0007669"/>
    <property type="project" value="TreeGrafter"/>
</dbReference>
<evidence type="ECO:0000259" key="6">
    <source>
        <dbReference type="PROSITE" id="PS50102"/>
    </source>
</evidence>
<feature type="compositionally biased region" description="Acidic residues" evidence="5">
    <location>
        <begin position="168"/>
        <end position="187"/>
    </location>
</feature>
<feature type="domain" description="RRM" evidence="6">
    <location>
        <begin position="24"/>
        <end position="104"/>
    </location>
</feature>
<dbReference type="STRING" id="1531966.A0A0A1TCL7"/>
<feature type="compositionally biased region" description="Basic and acidic residues" evidence="5">
    <location>
        <begin position="150"/>
        <end position="167"/>
    </location>
</feature>
<dbReference type="AlphaFoldDB" id="A0A0A1TCL7"/>
<sequence>MAGPRTLQPNASLPAKVQPIPPNQTLYITNLPSSKIQKDDLRTALYMLFSTYGPVLDVVALKTMAMRGQAHIVFRDVQASTQAMRSLDGEDFLGRPMKIQYAKSKSNAIAKLDGTFKIPSTATGSVSVEQTQLQQSIFNAPPPKAAQDNVMKDAPADENRGQKRTRNEEDDESDEDMAMDEDSDADD</sequence>
<dbReference type="HOGENOM" id="CLU_041869_2_0_1"/>
<evidence type="ECO:0000256" key="5">
    <source>
        <dbReference type="SAM" id="MobiDB-lite"/>
    </source>
</evidence>
<evidence type="ECO:0000256" key="1">
    <source>
        <dbReference type="ARBA" id="ARBA00004123"/>
    </source>
</evidence>
<dbReference type="InterPro" id="IPR051945">
    <property type="entry name" value="RRM_MRD1_RNA_proc_ribogen"/>
</dbReference>
<dbReference type="FunFam" id="3.30.70.330:FF:000572">
    <property type="entry name" value="U1 small nuclear ribonucleoprotein A"/>
    <property type="match status" value="1"/>
</dbReference>
<comment type="subcellular location">
    <subcellularLocation>
        <location evidence="1">Nucleus</location>
    </subcellularLocation>
</comment>
<dbReference type="EMBL" id="CDHN01000002">
    <property type="protein sequence ID" value="CEJ85749.1"/>
    <property type="molecule type" value="Genomic_DNA"/>
</dbReference>
<dbReference type="Gene3D" id="3.30.70.330">
    <property type="match status" value="1"/>
</dbReference>
<dbReference type="Pfam" id="PF00076">
    <property type="entry name" value="RRM_1"/>
    <property type="match status" value="1"/>
</dbReference>
<dbReference type="PANTHER" id="PTHR48039:SF1">
    <property type="entry name" value="RNA BINDING MOTIF PROTEIN 14 ISOFORM X1"/>
    <property type="match status" value="1"/>
</dbReference>
<keyword evidence="7" id="KW-0687">Ribonucleoprotein</keyword>
<dbReference type="Proteomes" id="UP000039046">
    <property type="component" value="Unassembled WGS sequence"/>
</dbReference>
<reference evidence="7 8" key="1">
    <citation type="journal article" date="2015" name="Genome Announc.">
        <title>Draft Genome Sequence and Gene Annotation of the Entomopathogenic Fungus Verticillium hemipterigenum.</title>
        <authorList>
            <person name="Horn F."/>
            <person name="Habel A."/>
            <person name="Scharf D.H."/>
            <person name="Dworschak J."/>
            <person name="Brakhage A.A."/>
            <person name="Guthke R."/>
            <person name="Hertweck C."/>
            <person name="Linde J."/>
        </authorList>
    </citation>
    <scope>NUCLEOTIDE SEQUENCE [LARGE SCALE GENOMIC DNA]</scope>
</reference>
<evidence type="ECO:0000313" key="7">
    <source>
        <dbReference type="EMBL" id="CEJ85749.1"/>
    </source>
</evidence>